<evidence type="ECO:0000313" key="12">
    <source>
        <dbReference type="EMBL" id="VVV06817.1"/>
    </source>
</evidence>
<dbReference type="RefSeq" id="WP_176453916.1">
    <property type="nucleotide sequence ID" value="NZ_LR721752.1"/>
</dbReference>
<evidence type="ECO:0000313" key="3">
    <source>
        <dbReference type="EMBL" id="VVV04085.1"/>
    </source>
</evidence>
<evidence type="ECO:0000313" key="15">
    <source>
        <dbReference type="EMBL" id="VVV06863.1"/>
    </source>
</evidence>
<dbReference type="EMBL" id="LR721750">
    <property type="protein sequence ID" value="VVV04143.1"/>
    <property type="molecule type" value="Genomic_DNA"/>
</dbReference>
<protein>
    <submittedName>
        <fullName evidence="12">Uncharacterized protein</fullName>
    </submittedName>
</protein>
<evidence type="ECO:0000313" key="6">
    <source>
        <dbReference type="EMBL" id="VVV04143.1"/>
    </source>
</evidence>
<evidence type="ECO:0000313" key="4">
    <source>
        <dbReference type="EMBL" id="VVV04091.1"/>
    </source>
</evidence>
<dbReference type="EMBL" id="LR721750">
    <property type="protein sequence ID" value="VVV04075.1"/>
    <property type="molecule type" value="Genomic_DNA"/>
</dbReference>
<name>A0A5Q4ZY75_9GAMM</name>
<evidence type="ECO:0000313" key="9">
    <source>
        <dbReference type="EMBL" id="VVV06802.1"/>
    </source>
</evidence>
<evidence type="ECO:0000313" key="13">
    <source>
        <dbReference type="EMBL" id="VVV06853.1"/>
    </source>
</evidence>
<geneLocation type="plasmid" evidence="12">
    <name>pAWOD_1</name>
</geneLocation>
<dbReference type="EMBL" id="LR721752">
    <property type="protein sequence ID" value="VVV06817.1"/>
    <property type="molecule type" value="Genomic_DNA"/>
</dbReference>
<evidence type="ECO:0000313" key="5">
    <source>
        <dbReference type="EMBL" id="VVV04108.1"/>
    </source>
</evidence>
<evidence type="ECO:0000313" key="10">
    <source>
        <dbReference type="EMBL" id="VVV06807.1"/>
    </source>
</evidence>
<dbReference type="EMBL" id="LR721752">
    <property type="protein sequence ID" value="VVV06863.1"/>
    <property type="molecule type" value="Genomic_DNA"/>
</dbReference>
<dbReference type="EMBL" id="LR721752">
    <property type="protein sequence ID" value="VVV06807.1"/>
    <property type="molecule type" value="Genomic_DNA"/>
</dbReference>
<sequence length="70" mass="8358">MFKLPERKLFYKGGMMMINRKDEPLFQCTHCYKPFFDDEVFVSSFLSKIECPNCQSELRKITENQPLLTD</sequence>
<organism evidence="12">
    <name type="scientific">Aliivibrio wodanis</name>
    <dbReference type="NCBI Taxonomy" id="80852"/>
    <lineage>
        <taxon>Bacteria</taxon>
        <taxon>Pseudomonadati</taxon>
        <taxon>Pseudomonadota</taxon>
        <taxon>Gammaproteobacteria</taxon>
        <taxon>Vibrionales</taxon>
        <taxon>Vibrionaceae</taxon>
        <taxon>Aliivibrio</taxon>
    </lineage>
</organism>
<evidence type="ECO:0000313" key="7">
    <source>
        <dbReference type="EMBL" id="VVV04148.1"/>
    </source>
</evidence>
<evidence type="ECO:0000313" key="14">
    <source>
        <dbReference type="EMBL" id="VVV06858.1"/>
    </source>
</evidence>
<dbReference type="EMBL" id="LR721750">
    <property type="protein sequence ID" value="VVV04091.1"/>
    <property type="molecule type" value="Genomic_DNA"/>
</dbReference>
<dbReference type="EMBL" id="LR721751">
    <property type="protein sequence ID" value="VVV06188.1"/>
    <property type="molecule type" value="Genomic_DNA"/>
</dbReference>
<evidence type="ECO:0000313" key="2">
    <source>
        <dbReference type="EMBL" id="VVV04080.1"/>
    </source>
</evidence>
<dbReference type="EMBL" id="LR721750">
    <property type="protein sequence ID" value="VVV04148.1"/>
    <property type="molecule type" value="Genomic_DNA"/>
</dbReference>
<accession>A0A5Q4ZY75</accession>
<dbReference type="EMBL" id="LR721750">
    <property type="protein sequence ID" value="VVV04080.1"/>
    <property type="molecule type" value="Genomic_DNA"/>
</dbReference>
<dbReference type="EMBL" id="LR721750">
    <property type="protein sequence ID" value="VVV04108.1"/>
    <property type="molecule type" value="Genomic_DNA"/>
</dbReference>
<proteinExistence type="predicted"/>
<dbReference type="EMBL" id="LR721752">
    <property type="protein sequence ID" value="VVV06812.1"/>
    <property type="molecule type" value="Genomic_DNA"/>
</dbReference>
<evidence type="ECO:0000313" key="11">
    <source>
        <dbReference type="EMBL" id="VVV06812.1"/>
    </source>
</evidence>
<dbReference type="EMBL" id="LR721752">
    <property type="protein sequence ID" value="VVV06853.1"/>
    <property type="molecule type" value="Genomic_DNA"/>
</dbReference>
<dbReference type="EMBL" id="LR721752">
    <property type="protein sequence ID" value="VVV06802.1"/>
    <property type="molecule type" value="Genomic_DNA"/>
</dbReference>
<evidence type="ECO:0000313" key="8">
    <source>
        <dbReference type="EMBL" id="VVV06188.1"/>
    </source>
</evidence>
<gene>
    <name evidence="1" type="ORF">AW0309160_01458</name>
    <name evidence="2" type="ORF">AW0309160_01463</name>
    <name evidence="3" type="ORF">AW0309160_01468</name>
    <name evidence="4" type="ORF">AW0309160_01474</name>
    <name evidence="5" type="ORF">AW0309160_01491</name>
    <name evidence="6" type="ORF">AW0309160_01526</name>
    <name evidence="7" type="ORF">AW0309160_01531</name>
    <name evidence="8" type="ORF">AW0309160_03672</name>
    <name evidence="9" type="ORF">AW0309160_04296</name>
    <name evidence="10" type="ORF">AW0309160_04301</name>
    <name evidence="11" type="ORF">AW0309160_04306</name>
    <name evidence="12" type="ORF">AW0309160_04311</name>
    <name evidence="13" type="ORF">AW0309160_04347</name>
    <name evidence="14" type="ORF">AW0309160_04352</name>
    <name evidence="15" type="ORF">AW0309160_04357</name>
</gene>
<dbReference type="EMBL" id="LR721752">
    <property type="protein sequence ID" value="VVV06858.1"/>
    <property type="molecule type" value="Genomic_DNA"/>
</dbReference>
<reference evidence="12" key="1">
    <citation type="submission" date="2019-09" db="EMBL/GenBank/DDBJ databases">
        <authorList>
            <person name="Hjerde E."/>
        </authorList>
    </citation>
    <scope>NUCLEOTIDE SEQUENCE [LARGE SCALE GENOMIC DNA]</scope>
    <source>
        <strain evidence="12">06/09/160</strain>
        <plasmid evidence="12">pAWOD_1</plasmid>
    </source>
</reference>
<dbReference type="AlphaFoldDB" id="A0A5Q4ZY75"/>
<evidence type="ECO:0000313" key="1">
    <source>
        <dbReference type="EMBL" id="VVV04075.1"/>
    </source>
</evidence>
<keyword evidence="12" id="KW-0614">Plasmid</keyword>
<dbReference type="EMBL" id="LR721750">
    <property type="protein sequence ID" value="VVV04085.1"/>
    <property type="molecule type" value="Genomic_DNA"/>
</dbReference>